<keyword evidence="3" id="KW-0812">Transmembrane</keyword>
<feature type="compositionally biased region" description="Low complexity" evidence="2">
    <location>
        <begin position="19"/>
        <end position="37"/>
    </location>
</feature>
<keyword evidence="5" id="KW-0378">Hydrolase</keyword>
<accession>A0A511KA16</accession>
<dbReference type="SUPFAM" id="SSF49899">
    <property type="entry name" value="Concanavalin A-like lectins/glucanases"/>
    <property type="match status" value="1"/>
</dbReference>
<comment type="similarity">
    <text evidence="1">Belongs to the glycosyl hydrolase 16 family.</text>
</comment>
<dbReference type="InterPro" id="IPR050546">
    <property type="entry name" value="Glycosyl_Hydrlase_16"/>
</dbReference>
<dbReference type="Gene3D" id="2.60.120.200">
    <property type="match status" value="1"/>
</dbReference>
<gene>
    <name evidence="5" type="ORF">Rt10032_c02g1186</name>
</gene>
<dbReference type="GO" id="GO:0005975">
    <property type="term" value="P:carbohydrate metabolic process"/>
    <property type="evidence" value="ECO:0007669"/>
    <property type="project" value="InterPro"/>
</dbReference>
<evidence type="ECO:0000256" key="2">
    <source>
        <dbReference type="SAM" id="MobiDB-lite"/>
    </source>
</evidence>
<dbReference type="EMBL" id="BJWK01000002">
    <property type="protein sequence ID" value="GEM07169.1"/>
    <property type="molecule type" value="Genomic_DNA"/>
</dbReference>
<comment type="caution">
    <text evidence="5">The sequence shown here is derived from an EMBL/GenBank/DDBJ whole genome shotgun (WGS) entry which is preliminary data.</text>
</comment>
<evidence type="ECO:0000313" key="5">
    <source>
        <dbReference type="EMBL" id="GEM07169.1"/>
    </source>
</evidence>
<keyword evidence="3" id="KW-1133">Transmembrane helix</keyword>
<dbReference type="PANTHER" id="PTHR10963:SF55">
    <property type="entry name" value="GLYCOSIDE HYDROLASE FAMILY 16 PROTEIN"/>
    <property type="match status" value="1"/>
</dbReference>
<evidence type="ECO:0000259" key="4">
    <source>
        <dbReference type="PROSITE" id="PS51762"/>
    </source>
</evidence>
<sequence>MDPSEMSSLPHRPPVYAPSFVTARSRSRRSSTSSVDSAESKTVKLDKGKGKLVDGAVSASEWADHAAAPTLTYHQGPSVATLATGASEIYDYYASSDPVRKRFKAPFKSQLFDREVGNPKPWMKGRKTITRDKKSYFTTLFGILLGLGGGIALILYSVLNLQHNKYELLFSEDFEGDSLNLSRWKVEQRIGGGESNDFTWFTDHNSYVADGNLFIVPTLTNETMLSTDYALMNATYIQLGSACDSPHQSDCFIAADTKHNQTLVIPPVQSGMITTRGKVTMQYGRVVVHARMPTGDWLWPQISLVPQDEVYGGYPASGLISVFESRGNIAQHRLDQLNNEMICGLHWGPANAPAYDAFWRTQGLYKVYRNFFNQRYYTFGVDWTPQSITMWVNSRVRIAFRYGFGTKNFWELGSFGYSYGNGTIIPNPWANAANQHVAPFDQAFYLRLAVLAGGTDGYWQDNLPNKPWRNSDPRPQAMTRFANWANVWMPSWPSGDKIRDRGLAIDKIEVFQQVNL</sequence>
<reference evidence="5 6" key="1">
    <citation type="submission" date="2019-07" db="EMBL/GenBank/DDBJ databases">
        <title>Rhodotorula toruloides NBRC10032 genome sequencing.</title>
        <authorList>
            <person name="Shida Y."/>
            <person name="Takaku H."/>
            <person name="Ogasawara W."/>
            <person name="Mori K."/>
        </authorList>
    </citation>
    <scope>NUCLEOTIDE SEQUENCE [LARGE SCALE GENOMIC DNA]</scope>
    <source>
        <strain evidence="5 6">NBRC10032</strain>
    </source>
</reference>
<dbReference type="PROSITE" id="PS51762">
    <property type="entry name" value="GH16_2"/>
    <property type="match status" value="1"/>
</dbReference>
<proteinExistence type="inferred from homology"/>
<dbReference type="GO" id="GO:0004553">
    <property type="term" value="F:hydrolase activity, hydrolyzing O-glycosyl compounds"/>
    <property type="evidence" value="ECO:0007669"/>
    <property type="project" value="InterPro"/>
</dbReference>
<protein>
    <submittedName>
        <fullName evidence="5">Glycoside hydrolase family 16 protein</fullName>
    </submittedName>
</protein>
<feature type="domain" description="GH16" evidence="4">
    <location>
        <begin position="113"/>
        <end position="516"/>
    </location>
</feature>
<evidence type="ECO:0000256" key="3">
    <source>
        <dbReference type="SAM" id="Phobius"/>
    </source>
</evidence>
<evidence type="ECO:0000313" key="6">
    <source>
        <dbReference type="Proteomes" id="UP000321518"/>
    </source>
</evidence>
<dbReference type="InterPro" id="IPR000757">
    <property type="entry name" value="Beta-glucanase-like"/>
</dbReference>
<dbReference type="InterPro" id="IPR013320">
    <property type="entry name" value="ConA-like_dom_sf"/>
</dbReference>
<dbReference type="AlphaFoldDB" id="A0A511KA16"/>
<name>A0A511KA16_RHOTO</name>
<organism evidence="5 6">
    <name type="scientific">Rhodotorula toruloides</name>
    <name type="common">Yeast</name>
    <name type="synonym">Rhodosporidium toruloides</name>
    <dbReference type="NCBI Taxonomy" id="5286"/>
    <lineage>
        <taxon>Eukaryota</taxon>
        <taxon>Fungi</taxon>
        <taxon>Dikarya</taxon>
        <taxon>Basidiomycota</taxon>
        <taxon>Pucciniomycotina</taxon>
        <taxon>Microbotryomycetes</taxon>
        <taxon>Sporidiobolales</taxon>
        <taxon>Sporidiobolaceae</taxon>
        <taxon>Rhodotorula</taxon>
    </lineage>
</organism>
<feature type="transmembrane region" description="Helical" evidence="3">
    <location>
        <begin position="136"/>
        <end position="159"/>
    </location>
</feature>
<feature type="region of interest" description="Disordered" evidence="2">
    <location>
        <begin position="1"/>
        <end position="44"/>
    </location>
</feature>
<dbReference type="PANTHER" id="PTHR10963">
    <property type="entry name" value="GLYCOSYL HYDROLASE-RELATED"/>
    <property type="match status" value="1"/>
</dbReference>
<dbReference type="Proteomes" id="UP000321518">
    <property type="component" value="Unassembled WGS sequence"/>
</dbReference>
<evidence type="ECO:0000256" key="1">
    <source>
        <dbReference type="ARBA" id="ARBA00006865"/>
    </source>
</evidence>
<dbReference type="OrthoDB" id="4781at2759"/>
<keyword evidence="3" id="KW-0472">Membrane</keyword>